<protein>
    <submittedName>
        <fullName evidence="1">SRPBCC family protein</fullName>
    </submittedName>
</protein>
<dbReference type="EMBL" id="CP158165">
    <property type="protein sequence ID" value="XBV26342.1"/>
    <property type="molecule type" value="Genomic_DNA"/>
</dbReference>
<dbReference type="InterPro" id="IPR023393">
    <property type="entry name" value="START-like_dom_sf"/>
</dbReference>
<evidence type="ECO:0000313" key="1">
    <source>
        <dbReference type="EMBL" id="XBV26342.1"/>
    </source>
</evidence>
<dbReference type="AlphaFoldDB" id="A0AAU7TIA1"/>
<proteinExistence type="predicted"/>
<sequence>MPDARLPGGLDSMRPVVDLGSAPFVFMTTGVPCHSEREDEMGSIVTQVDIARGPEEVFNYVTDPAHFTEWQENVTGGHMDGPTTVGSKCVTNRRIGGSEREVTSEVTVLDPPRAWAVHGTNGPIRSRVNVTVEPLRDSTSSKVTIDLDFEGHGIGKLLVPLLVRHQSRREMRRNMTRLKARLESPAGS</sequence>
<dbReference type="Pfam" id="PF10604">
    <property type="entry name" value="Polyketide_cyc2"/>
    <property type="match status" value="1"/>
</dbReference>
<reference evidence="1" key="1">
    <citation type="submission" date="2024-06" db="EMBL/GenBank/DDBJ databases">
        <title>Kribbella sp. strain HUAS MG21 genome sequences.</title>
        <authorList>
            <person name="Mo P."/>
        </authorList>
    </citation>
    <scope>NUCLEOTIDE SEQUENCE</scope>
    <source>
        <strain evidence="1">HUAS MG21</strain>
    </source>
</reference>
<organism evidence="1">
    <name type="scientific">Kribbella sp. HUAS MG21</name>
    <dbReference type="NCBI Taxonomy" id="3160966"/>
    <lineage>
        <taxon>Bacteria</taxon>
        <taxon>Bacillati</taxon>
        <taxon>Actinomycetota</taxon>
        <taxon>Actinomycetes</taxon>
        <taxon>Propionibacteriales</taxon>
        <taxon>Kribbellaceae</taxon>
        <taxon>Kribbella</taxon>
    </lineage>
</organism>
<accession>A0AAU7TIA1</accession>
<name>A0AAU7TIA1_9ACTN</name>
<dbReference type="InterPro" id="IPR019587">
    <property type="entry name" value="Polyketide_cyclase/dehydratase"/>
</dbReference>
<dbReference type="SUPFAM" id="SSF55961">
    <property type="entry name" value="Bet v1-like"/>
    <property type="match status" value="1"/>
</dbReference>
<dbReference type="RefSeq" id="WP_350279141.1">
    <property type="nucleotide sequence ID" value="NZ_CP158165.1"/>
</dbReference>
<dbReference type="Gene3D" id="3.30.530.20">
    <property type="match status" value="1"/>
</dbReference>
<gene>
    <name evidence="1" type="ORF">ABN611_07905</name>
</gene>